<evidence type="ECO:0000313" key="1">
    <source>
        <dbReference type="EMBL" id="MDG6782986.1"/>
    </source>
</evidence>
<name>A0AAW6REX5_GORRU</name>
<dbReference type="EMBL" id="JARUXG010000015">
    <property type="protein sequence ID" value="MDG6782986.1"/>
    <property type="molecule type" value="Genomic_DNA"/>
</dbReference>
<protein>
    <recommendedName>
        <fullName evidence="2">AbiEi antitoxin C-terminal domain-containing protein</fullName>
    </recommendedName>
</protein>
<dbReference type="AlphaFoldDB" id="A0AAW6REX5"/>
<geneLocation type="plasmid" evidence="1">
    <name>p1517_part_1</name>
</geneLocation>
<comment type="caution">
    <text evidence="1">The sequence shown here is derived from an EMBL/GenBank/DDBJ whole genome shotgun (WGS) entry which is preliminary data.</text>
</comment>
<keyword evidence="1" id="KW-0614">Plasmid</keyword>
<gene>
    <name evidence="1" type="ORF">QBL07_19385</name>
</gene>
<organism evidence="1">
    <name type="scientific">Gordonia rubripertincta</name>
    <name type="common">Rhodococcus corallinus</name>
    <dbReference type="NCBI Taxonomy" id="36822"/>
    <lineage>
        <taxon>Bacteria</taxon>
        <taxon>Bacillati</taxon>
        <taxon>Actinomycetota</taxon>
        <taxon>Actinomycetes</taxon>
        <taxon>Mycobacteriales</taxon>
        <taxon>Gordoniaceae</taxon>
        <taxon>Gordonia</taxon>
    </lineage>
</organism>
<evidence type="ECO:0008006" key="2">
    <source>
        <dbReference type="Google" id="ProtNLM"/>
    </source>
</evidence>
<accession>A0AAW6REX5</accession>
<reference evidence="1" key="1">
    <citation type="submission" date="2023-04" db="EMBL/GenBank/DDBJ databases">
        <title>Characterization and analysis of the complete genome of Gordonia rubripertincta 112, the degrader of aromatic and aliphatic compounds.</title>
        <authorList>
            <person name="Frantsuzova E."/>
            <person name="Bogun A."/>
            <person name="Delegan Y."/>
        </authorList>
    </citation>
    <scope>NUCLEOTIDE SEQUENCE</scope>
    <source>
        <strain evidence="1">112</strain>
        <plasmid evidence="1">p1517_part_1</plasmid>
    </source>
</reference>
<sequence>MATWPDHVVTGTTALAIHGLADAIGPLPQLAVIRTNSIRRYSVSTAELLAVDGPLSWDEVTLIDGLPVATPAAAVGALAATDPARVADLAAYLSGIARASADRPDHDLIVQAVAQATS</sequence>
<proteinExistence type="predicted"/>
<dbReference type="RefSeq" id="WP_269555235.1">
    <property type="nucleotide sequence ID" value="NZ_CP178555.1"/>
</dbReference>